<organism evidence="1 2">
    <name type="scientific">Cetraspora pellucida</name>
    <dbReference type="NCBI Taxonomy" id="1433469"/>
    <lineage>
        <taxon>Eukaryota</taxon>
        <taxon>Fungi</taxon>
        <taxon>Fungi incertae sedis</taxon>
        <taxon>Mucoromycota</taxon>
        <taxon>Glomeromycotina</taxon>
        <taxon>Glomeromycetes</taxon>
        <taxon>Diversisporales</taxon>
        <taxon>Gigasporaceae</taxon>
        <taxon>Cetraspora</taxon>
    </lineage>
</organism>
<evidence type="ECO:0000313" key="2">
    <source>
        <dbReference type="Proteomes" id="UP000789759"/>
    </source>
</evidence>
<reference evidence="1" key="1">
    <citation type="submission" date="2021-06" db="EMBL/GenBank/DDBJ databases">
        <authorList>
            <person name="Kallberg Y."/>
            <person name="Tangrot J."/>
            <person name="Rosling A."/>
        </authorList>
    </citation>
    <scope>NUCLEOTIDE SEQUENCE</scope>
    <source>
        <strain evidence="1">FL966</strain>
    </source>
</reference>
<feature type="non-terminal residue" evidence="1">
    <location>
        <position position="1"/>
    </location>
</feature>
<dbReference type="OrthoDB" id="10519248at2759"/>
<name>A0A9N9K699_9GLOM</name>
<sequence>NHTNILLNISDTELFVNNNTLTLKELAQDIIALNLSNMMSVEEFLNNSNKKITYKAPNDNKIIQKIVELYKKIPEEQINSDEDVDNNIEPLIISTSNIFK</sequence>
<dbReference type="EMBL" id="CAJVQA010040742">
    <property type="protein sequence ID" value="CAG8813310.1"/>
    <property type="molecule type" value="Genomic_DNA"/>
</dbReference>
<comment type="caution">
    <text evidence="1">The sequence shown here is derived from an EMBL/GenBank/DDBJ whole genome shotgun (WGS) entry which is preliminary data.</text>
</comment>
<dbReference type="Proteomes" id="UP000789759">
    <property type="component" value="Unassembled WGS sequence"/>
</dbReference>
<accession>A0A9N9K699</accession>
<dbReference type="AlphaFoldDB" id="A0A9N9K699"/>
<feature type="non-terminal residue" evidence="1">
    <location>
        <position position="100"/>
    </location>
</feature>
<gene>
    <name evidence="1" type="ORF">CPELLU_LOCUS18899</name>
</gene>
<proteinExistence type="predicted"/>
<protein>
    <submittedName>
        <fullName evidence="1">5583_t:CDS:1</fullName>
    </submittedName>
</protein>
<evidence type="ECO:0000313" key="1">
    <source>
        <dbReference type="EMBL" id="CAG8813310.1"/>
    </source>
</evidence>
<keyword evidence="2" id="KW-1185">Reference proteome</keyword>